<dbReference type="Proteomes" id="UP000327118">
    <property type="component" value="Unassembled WGS sequence"/>
</dbReference>
<keyword evidence="5" id="KW-0496">Mitochondrion</keyword>
<reference evidence="9" key="1">
    <citation type="submission" date="2019-04" db="EMBL/GenBank/DDBJ databases">
        <title>Friends and foes A comparative genomics studyof 23 Aspergillus species from section Flavi.</title>
        <authorList>
            <consortium name="DOE Joint Genome Institute"/>
            <person name="Kjaerbolling I."/>
            <person name="Vesth T."/>
            <person name="Frisvad J.C."/>
            <person name="Nybo J.L."/>
            <person name="Theobald S."/>
            <person name="Kildgaard S."/>
            <person name="Isbrandt T."/>
            <person name="Kuo A."/>
            <person name="Sato A."/>
            <person name="Lyhne E.K."/>
            <person name="Kogle M.E."/>
            <person name="Wiebenga A."/>
            <person name="Kun R.S."/>
            <person name="Lubbers R.J."/>
            <person name="Makela M.R."/>
            <person name="Barry K."/>
            <person name="Chovatia M."/>
            <person name="Clum A."/>
            <person name="Daum C."/>
            <person name="Haridas S."/>
            <person name="He G."/>
            <person name="LaButti K."/>
            <person name="Lipzen A."/>
            <person name="Mondo S."/>
            <person name="Riley R."/>
            <person name="Salamov A."/>
            <person name="Simmons B.A."/>
            <person name="Magnuson J.K."/>
            <person name="Henrissat B."/>
            <person name="Mortensen U.H."/>
            <person name="Larsen T.O."/>
            <person name="Devries R.P."/>
            <person name="Grigoriev I.V."/>
            <person name="Machida M."/>
            <person name="Baker S.E."/>
            <person name="Andersen M.R."/>
        </authorList>
    </citation>
    <scope>NUCLEOTIDE SEQUENCE [LARGE SCALE GENOMIC DNA]</scope>
    <source>
        <strain evidence="9">CBS 553.77</strain>
    </source>
</reference>
<keyword evidence="9" id="KW-1185">Reference proteome</keyword>
<evidence type="ECO:0000259" key="7">
    <source>
        <dbReference type="Pfam" id="PF01636"/>
    </source>
</evidence>
<comment type="subcellular location">
    <subcellularLocation>
        <location evidence="1">Mitochondrion</location>
    </subcellularLocation>
</comment>
<dbReference type="GO" id="GO:0005739">
    <property type="term" value="C:mitochondrion"/>
    <property type="evidence" value="ECO:0007669"/>
    <property type="project" value="UniProtKB-SubCell"/>
</dbReference>
<gene>
    <name evidence="8" type="ORF">BDV28DRAFT_73722</name>
</gene>
<comment type="similarity">
    <text evidence="2">Belongs to the AIM9 family.</text>
</comment>
<dbReference type="EMBL" id="ML739374">
    <property type="protein sequence ID" value="KAE8348917.1"/>
    <property type="molecule type" value="Genomic_DNA"/>
</dbReference>
<feature type="domain" description="Aminoglycoside phosphotransferase" evidence="7">
    <location>
        <begin position="94"/>
        <end position="341"/>
    </location>
</feature>
<dbReference type="Gene3D" id="3.30.200.20">
    <property type="entry name" value="Phosphorylase Kinase, domain 1"/>
    <property type="match status" value="1"/>
</dbReference>
<keyword evidence="8" id="KW-0418">Kinase</keyword>
<dbReference type="PANTHER" id="PTHR36091">
    <property type="entry name" value="ALTERED INHERITANCE OF MITOCHONDRIA PROTEIN 9, MITOCHONDRIAL"/>
    <property type="match status" value="1"/>
</dbReference>
<dbReference type="GO" id="GO:0016301">
    <property type="term" value="F:kinase activity"/>
    <property type="evidence" value="ECO:0007669"/>
    <property type="project" value="UniProtKB-KW"/>
</dbReference>
<keyword evidence="8" id="KW-0808">Transferase</keyword>
<organism evidence="8 9">
    <name type="scientific">Aspergillus coremiiformis</name>
    <dbReference type="NCBI Taxonomy" id="138285"/>
    <lineage>
        <taxon>Eukaryota</taxon>
        <taxon>Fungi</taxon>
        <taxon>Dikarya</taxon>
        <taxon>Ascomycota</taxon>
        <taxon>Pezizomycotina</taxon>
        <taxon>Eurotiomycetes</taxon>
        <taxon>Eurotiomycetidae</taxon>
        <taxon>Eurotiales</taxon>
        <taxon>Aspergillaceae</taxon>
        <taxon>Aspergillus</taxon>
        <taxon>Aspergillus subgen. Circumdati</taxon>
    </lineage>
</organism>
<dbReference type="SUPFAM" id="SSF56112">
    <property type="entry name" value="Protein kinase-like (PK-like)"/>
    <property type="match status" value="1"/>
</dbReference>
<evidence type="ECO:0000313" key="9">
    <source>
        <dbReference type="Proteomes" id="UP000327118"/>
    </source>
</evidence>
<dbReference type="AlphaFoldDB" id="A0A5N6YU05"/>
<dbReference type="InterPro" id="IPR011009">
    <property type="entry name" value="Kinase-like_dom_sf"/>
</dbReference>
<accession>A0A5N6YU05</accession>
<dbReference type="InterPro" id="IPR002575">
    <property type="entry name" value="Aminoglycoside_PTrfase"/>
</dbReference>
<evidence type="ECO:0000256" key="5">
    <source>
        <dbReference type="ARBA" id="ARBA00023128"/>
    </source>
</evidence>
<dbReference type="OrthoDB" id="2831558at2759"/>
<evidence type="ECO:0000256" key="6">
    <source>
        <dbReference type="ARBA" id="ARBA00031849"/>
    </source>
</evidence>
<dbReference type="Gene3D" id="3.90.1200.10">
    <property type="match status" value="1"/>
</dbReference>
<protein>
    <recommendedName>
        <fullName evidence="3">Altered inheritance of mitochondria protein 9, mitochondrial</fullName>
    </recommendedName>
    <alternativeName>
        <fullName evidence="6">Found in mitochondrial proteome protein 29</fullName>
    </alternativeName>
</protein>
<proteinExistence type="inferred from homology"/>
<evidence type="ECO:0000256" key="3">
    <source>
        <dbReference type="ARBA" id="ARBA00016197"/>
    </source>
</evidence>
<name>A0A5N6YU05_9EURO</name>
<dbReference type="Pfam" id="PF01636">
    <property type="entry name" value="APH"/>
    <property type="match status" value="1"/>
</dbReference>
<evidence type="ECO:0000256" key="1">
    <source>
        <dbReference type="ARBA" id="ARBA00004173"/>
    </source>
</evidence>
<keyword evidence="4" id="KW-0809">Transit peptide</keyword>
<dbReference type="PANTHER" id="PTHR36091:SF1">
    <property type="entry name" value="ALTERED INHERITANCE OF MITOCHONDRIA PROTEIN 9, MITOCHONDRIAL"/>
    <property type="match status" value="1"/>
</dbReference>
<evidence type="ECO:0000256" key="4">
    <source>
        <dbReference type="ARBA" id="ARBA00022946"/>
    </source>
</evidence>
<evidence type="ECO:0000256" key="2">
    <source>
        <dbReference type="ARBA" id="ARBA00005543"/>
    </source>
</evidence>
<sequence>MHKIRNPMLKMAFSKPMLRNISLTCRGEPIQTEQLFEYTNGRFLVNEKHEKSKRYAKFDLYALCKLVSSLPSISSPISKIDKMEGGFNKALVMTAENGKEVIAKIPCPSVVPSMYSTASEVAVLEYVGSNTSVPVSKVLAWSSDPSNPVRSEYIVMEKVNGVQLVDKWSEMDQLQRFKLIQNLVRLESELASLEFPGYGCLYFRRSIQHHSQVIPVNDDYCIGPAYNASWFPQRDNEKYAGPWASLSDLALSLANRGLAHVQYSTLVPLGPNFGTKAEHSRVLEAAMKTIPKLADYTPLQRFSRPILWHRDLHLGNILVCNQDPTTIVGVIDWQFISIMPAFMQVQWPSFLSPPENYEVGIVKPELPPNFSEMDSDEKSFAMAERDQALLSKCYEAALAKSHLESYLALTKMDSALRHLFLFTDCTWKDGIVPLRDSLTWAAENWRPAGFSGPCPYQTTGDELSRHRLELSQYKDWHQLKSYTQELLHSDDDGWVPPQLDFDKVQTRHDELFQLYMQKESEELSEEEAKKLWFYVDKNDSADFHRSDS</sequence>
<evidence type="ECO:0000313" key="8">
    <source>
        <dbReference type="EMBL" id="KAE8348917.1"/>
    </source>
</evidence>
<dbReference type="InterPro" id="IPR051035">
    <property type="entry name" value="Mito_inheritance_9"/>
</dbReference>